<evidence type="ECO:0000313" key="1">
    <source>
        <dbReference type="EMBL" id="KAG9230592.1"/>
    </source>
</evidence>
<reference evidence="1" key="1">
    <citation type="journal article" date="2021" name="IMA Fungus">
        <title>Genomic characterization of three marine fungi, including Emericellopsis atlantica sp. nov. with signatures of a generalist lifestyle and marine biomass degradation.</title>
        <authorList>
            <person name="Hagestad O.C."/>
            <person name="Hou L."/>
            <person name="Andersen J.H."/>
            <person name="Hansen E.H."/>
            <person name="Altermark B."/>
            <person name="Li C."/>
            <person name="Kuhnert E."/>
            <person name="Cox R.J."/>
            <person name="Crous P.W."/>
            <person name="Spatafora J.W."/>
            <person name="Lail K."/>
            <person name="Amirebrahimi M."/>
            <person name="Lipzen A."/>
            <person name="Pangilinan J."/>
            <person name="Andreopoulos W."/>
            <person name="Hayes R.D."/>
            <person name="Ng V."/>
            <person name="Grigoriev I.V."/>
            <person name="Jackson S.A."/>
            <person name="Sutton T.D.S."/>
            <person name="Dobson A.D.W."/>
            <person name="Rama T."/>
        </authorList>
    </citation>
    <scope>NUCLEOTIDE SEQUENCE</scope>
    <source>
        <strain evidence="1">TRa018bII</strain>
    </source>
</reference>
<protein>
    <submittedName>
        <fullName evidence="1">Uncharacterized protein</fullName>
    </submittedName>
</protein>
<keyword evidence="2" id="KW-1185">Reference proteome</keyword>
<dbReference type="AlphaFoldDB" id="A0A9P8C238"/>
<comment type="caution">
    <text evidence="1">The sequence shown here is derived from an EMBL/GenBank/DDBJ whole genome shotgun (WGS) entry which is preliminary data.</text>
</comment>
<gene>
    <name evidence="1" type="ORF">BJ875DRAFT_150635</name>
</gene>
<proteinExistence type="predicted"/>
<accession>A0A9P8C238</accession>
<sequence length="148" mass="16598">MESSWSDASNNWYSKDEETTFKLTTAFRASSSRSLSSLFNDRALREPCPNKSIYITLEPKGDKFLSVCPIIPVLESDFLGIFSGTIRFSENVNINHSIPGLTRNLSLDYSQVTGTLNQMQVSKPDGDTNVRLEWEPVNEMDDTGSYVS</sequence>
<name>A0A9P8C238_9HELO</name>
<dbReference type="EMBL" id="MU251659">
    <property type="protein sequence ID" value="KAG9230592.1"/>
    <property type="molecule type" value="Genomic_DNA"/>
</dbReference>
<evidence type="ECO:0000313" key="2">
    <source>
        <dbReference type="Proteomes" id="UP000824998"/>
    </source>
</evidence>
<dbReference type="Proteomes" id="UP000824998">
    <property type="component" value="Unassembled WGS sequence"/>
</dbReference>
<organism evidence="1 2">
    <name type="scientific">Amylocarpus encephaloides</name>
    <dbReference type="NCBI Taxonomy" id="45428"/>
    <lineage>
        <taxon>Eukaryota</taxon>
        <taxon>Fungi</taxon>
        <taxon>Dikarya</taxon>
        <taxon>Ascomycota</taxon>
        <taxon>Pezizomycotina</taxon>
        <taxon>Leotiomycetes</taxon>
        <taxon>Helotiales</taxon>
        <taxon>Helotiales incertae sedis</taxon>
        <taxon>Amylocarpus</taxon>
    </lineage>
</organism>
<dbReference type="OrthoDB" id="3504474at2759"/>